<sequence length="202" mass="22024">MTSVNDIKNVCVFCGSSKGNIPVYLEAAREFSEKLVSVELVSFTEVVLLVSIMGAVATTAIEKGGRVVGIIPEAMVKGFGGALPGETIIVNDMHTRKSMFVERSDAFIALPGGIGTFEEILECLTWSQLSIHSKPIVILNTNGFYDALKMLLDRAVQDGFMSQQNRELATFVETPAEAVDALFTYQLPAGRFALKWERPNSI</sequence>
<dbReference type="InterPro" id="IPR005269">
    <property type="entry name" value="LOG"/>
</dbReference>
<accession>A0A1Y2CL66</accession>
<dbReference type="STRING" id="329046.A0A1Y2CL66"/>
<evidence type="ECO:0000313" key="2">
    <source>
        <dbReference type="Proteomes" id="UP000193642"/>
    </source>
</evidence>
<dbReference type="AlphaFoldDB" id="A0A1Y2CL66"/>
<comment type="caution">
    <text evidence="1">The sequence shown here is derived from an EMBL/GenBank/DDBJ whole genome shotgun (WGS) entry which is preliminary data.</text>
</comment>
<proteinExistence type="predicted"/>
<gene>
    <name evidence="1" type="ORF">BCR33DRAFT_764134</name>
</gene>
<dbReference type="Gene3D" id="3.40.50.450">
    <property type="match status" value="1"/>
</dbReference>
<dbReference type="PANTHER" id="PTHR31223:SF70">
    <property type="entry name" value="LOG FAMILY PROTEIN YJL055W"/>
    <property type="match status" value="1"/>
</dbReference>
<dbReference type="GO" id="GO:0016799">
    <property type="term" value="F:hydrolase activity, hydrolyzing N-glycosyl compounds"/>
    <property type="evidence" value="ECO:0007669"/>
    <property type="project" value="TreeGrafter"/>
</dbReference>
<keyword evidence="2" id="KW-1185">Reference proteome</keyword>
<dbReference type="Pfam" id="PF03641">
    <property type="entry name" value="Lysine_decarbox"/>
    <property type="match status" value="1"/>
</dbReference>
<dbReference type="SUPFAM" id="SSF102405">
    <property type="entry name" value="MCP/YpsA-like"/>
    <property type="match status" value="1"/>
</dbReference>
<dbReference type="PANTHER" id="PTHR31223">
    <property type="entry name" value="LOG FAMILY PROTEIN YJL055W"/>
    <property type="match status" value="1"/>
</dbReference>
<evidence type="ECO:0000313" key="1">
    <source>
        <dbReference type="EMBL" id="ORY47743.1"/>
    </source>
</evidence>
<dbReference type="NCBIfam" id="TIGR00730">
    <property type="entry name" value="Rossman fold protein, TIGR00730 family"/>
    <property type="match status" value="1"/>
</dbReference>
<reference evidence="1 2" key="1">
    <citation type="submission" date="2016-07" db="EMBL/GenBank/DDBJ databases">
        <title>Pervasive Adenine N6-methylation of Active Genes in Fungi.</title>
        <authorList>
            <consortium name="DOE Joint Genome Institute"/>
            <person name="Mondo S.J."/>
            <person name="Dannebaum R.O."/>
            <person name="Kuo R.C."/>
            <person name="Labutti K."/>
            <person name="Haridas S."/>
            <person name="Kuo A."/>
            <person name="Salamov A."/>
            <person name="Ahrendt S.R."/>
            <person name="Lipzen A."/>
            <person name="Sullivan W."/>
            <person name="Andreopoulos W.B."/>
            <person name="Clum A."/>
            <person name="Lindquist E."/>
            <person name="Daum C."/>
            <person name="Ramamoorthy G.K."/>
            <person name="Gryganskyi A."/>
            <person name="Culley D."/>
            <person name="Magnuson J.K."/>
            <person name="James T.Y."/>
            <person name="O'Malley M.A."/>
            <person name="Stajich J.E."/>
            <person name="Spatafora J.W."/>
            <person name="Visel A."/>
            <person name="Grigoriev I.V."/>
        </authorList>
    </citation>
    <scope>NUCLEOTIDE SEQUENCE [LARGE SCALE GENOMIC DNA]</scope>
    <source>
        <strain evidence="1 2">JEL800</strain>
    </source>
</reference>
<dbReference type="EMBL" id="MCGO01000013">
    <property type="protein sequence ID" value="ORY47743.1"/>
    <property type="molecule type" value="Genomic_DNA"/>
</dbReference>
<dbReference type="GO" id="GO:0009691">
    <property type="term" value="P:cytokinin biosynthetic process"/>
    <property type="evidence" value="ECO:0007669"/>
    <property type="project" value="InterPro"/>
</dbReference>
<dbReference type="Proteomes" id="UP000193642">
    <property type="component" value="Unassembled WGS sequence"/>
</dbReference>
<dbReference type="GO" id="GO:0005829">
    <property type="term" value="C:cytosol"/>
    <property type="evidence" value="ECO:0007669"/>
    <property type="project" value="TreeGrafter"/>
</dbReference>
<dbReference type="InterPro" id="IPR031100">
    <property type="entry name" value="LOG_fam"/>
</dbReference>
<protein>
    <recommendedName>
        <fullName evidence="3">Cytokinin riboside 5'-monophosphate phosphoribohydrolase</fullName>
    </recommendedName>
</protein>
<dbReference type="OrthoDB" id="414463at2759"/>
<organism evidence="1 2">
    <name type="scientific">Rhizoclosmatium globosum</name>
    <dbReference type="NCBI Taxonomy" id="329046"/>
    <lineage>
        <taxon>Eukaryota</taxon>
        <taxon>Fungi</taxon>
        <taxon>Fungi incertae sedis</taxon>
        <taxon>Chytridiomycota</taxon>
        <taxon>Chytridiomycota incertae sedis</taxon>
        <taxon>Chytridiomycetes</taxon>
        <taxon>Chytridiales</taxon>
        <taxon>Chytriomycetaceae</taxon>
        <taxon>Rhizoclosmatium</taxon>
    </lineage>
</organism>
<evidence type="ECO:0008006" key="3">
    <source>
        <dbReference type="Google" id="ProtNLM"/>
    </source>
</evidence>
<name>A0A1Y2CL66_9FUNG</name>